<dbReference type="EMBL" id="AM746676">
    <property type="protein sequence ID" value="CAN93568.1"/>
    <property type="molecule type" value="Genomic_DNA"/>
</dbReference>
<reference evidence="2 3" key="1">
    <citation type="journal article" date="2007" name="Nat. Biotechnol.">
        <title>Complete genome sequence of the myxobacterium Sorangium cellulosum.</title>
        <authorList>
            <person name="Schneiker S."/>
            <person name="Perlova O."/>
            <person name="Kaiser O."/>
            <person name="Gerth K."/>
            <person name="Alici A."/>
            <person name="Altmeyer M.O."/>
            <person name="Bartels D."/>
            <person name="Bekel T."/>
            <person name="Beyer S."/>
            <person name="Bode E."/>
            <person name="Bode H.B."/>
            <person name="Bolten C.J."/>
            <person name="Choudhuri J.V."/>
            <person name="Doss S."/>
            <person name="Elnakady Y.A."/>
            <person name="Frank B."/>
            <person name="Gaigalat L."/>
            <person name="Goesmann A."/>
            <person name="Groeger C."/>
            <person name="Gross F."/>
            <person name="Jelsbak L."/>
            <person name="Jelsbak L."/>
            <person name="Kalinowski J."/>
            <person name="Kegler C."/>
            <person name="Knauber T."/>
            <person name="Konietzny S."/>
            <person name="Kopp M."/>
            <person name="Krause L."/>
            <person name="Krug D."/>
            <person name="Linke B."/>
            <person name="Mahmud T."/>
            <person name="Martinez-Arias R."/>
            <person name="McHardy A.C."/>
            <person name="Merai M."/>
            <person name="Meyer F."/>
            <person name="Mormann S."/>
            <person name="Munoz-Dorado J."/>
            <person name="Perez J."/>
            <person name="Pradella S."/>
            <person name="Rachid S."/>
            <person name="Raddatz G."/>
            <person name="Rosenau F."/>
            <person name="Rueckert C."/>
            <person name="Sasse F."/>
            <person name="Scharfe M."/>
            <person name="Schuster S.C."/>
            <person name="Suen G."/>
            <person name="Treuner-Lange A."/>
            <person name="Velicer G.J."/>
            <person name="Vorholter F.-J."/>
            <person name="Weissman K.J."/>
            <person name="Welch R.D."/>
            <person name="Wenzel S.C."/>
            <person name="Whitworth D.E."/>
            <person name="Wilhelm S."/>
            <person name="Wittmann C."/>
            <person name="Bloecker H."/>
            <person name="Puehler A."/>
            <person name="Mueller R."/>
        </authorList>
    </citation>
    <scope>NUCLEOTIDE SEQUENCE [LARGE SCALE GENOMIC DNA]</scope>
    <source>
        <strain evidence="3">So ce56</strain>
    </source>
</reference>
<protein>
    <submittedName>
        <fullName evidence="2">Uncharacterized protein</fullName>
    </submittedName>
</protein>
<dbReference type="KEGG" id="scl:sce3409"/>
<organism evidence="2 3">
    <name type="scientific">Sorangium cellulosum (strain So ce56)</name>
    <name type="common">Polyangium cellulosum (strain So ce56)</name>
    <dbReference type="NCBI Taxonomy" id="448385"/>
    <lineage>
        <taxon>Bacteria</taxon>
        <taxon>Pseudomonadati</taxon>
        <taxon>Myxococcota</taxon>
        <taxon>Polyangia</taxon>
        <taxon>Polyangiales</taxon>
        <taxon>Polyangiaceae</taxon>
        <taxon>Sorangium</taxon>
    </lineage>
</organism>
<evidence type="ECO:0000313" key="2">
    <source>
        <dbReference type="EMBL" id="CAN93568.1"/>
    </source>
</evidence>
<dbReference type="AlphaFoldDB" id="A9GND8"/>
<evidence type="ECO:0000313" key="3">
    <source>
        <dbReference type="Proteomes" id="UP000002139"/>
    </source>
</evidence>
<sequence length="167" mass="18493">MNAARADILAISHAGALGVERTAHVHARSLLENLVRHCYFDSRPSLFVARSVFPEEDVRDIWADLLKEIQRLPHGVRSRDLGAAPARRSAPRLAGAEAQAFPDERRLAPRHEGAHPGGEPKNINQAVDSALVLQPYLRSICGCRRADGHGFLDDFDVYSRTSDQVRL</sequence>
<proteinExistence type="predicted"/>
<dbReference type="Proteomes" id="UP000002139">
    <property type="component" value="Chromosome"/>
</dbReference>
<feature type="compositionally biased region" description="Low complexity" evidence="1">
    <location>
        <begin position="81"/>
        <end position="96"/>
    </location>
</feature>
<keyword evidence="3" id="KW-1185">Reference proteome</keyword>
<name>A9GND8_SORC5</name>
<accession>A9GND8</accession>
<feature type="region of interest" description="Disordered" evidence="1">
    <location>
        <begin position="80"/>
        <end position="123"/>
    </location>
</feature>
<dbReference type="HOGENOM" id="CLU_1593468_0_0_7"/>
<feature type="compositionally biased region" description="Basic and acidic residues" evidence="1">
    <location>
        <begin position="102"/>
        <end position="114"/>
    </location>
</feature>
<gene>
    <name evidence="2" type="ordered locus">sce3409</name>
</gene>
<dbReference type="STRING" id="448385.sce3409"/>
<evidence type="ECO:0000256" key="1">
    <source>
        <dbReference type="SAM" id="MobiDB-lite"/>
    </source>
</evidence>